<evidence type="ECO:0000313" key="11">
    <source>
        <dbReference type="Proteomes" id="UP000547458"/>
    </source>
</evidence>
<dbReference type="Gene3D" id="3.40.50.10330">
    <property type="entry name" value="Probable inorganic polyphosphate/atp-NAD kinase, domain 1"/>
    <property type="match status" value="1"/>
</dbReference>
<dbReference type="Proteomes" id="UP000547458">
    <property type="component" value="Unassembled WGS sequence"/>
</dbReference>
<keyword evidence="7" id="KW-0444">Lipid biosynthesis</keyword>
<evidence type="ECO:0000256" key="2">
    <source>
        <dbReference type="ARBA" id="ARBA00005983"/>
    </source>
</evidence>
<gene>
    <name evidence="10" type="ORF">BJ994_002030</name>
</gene>
<dbReference type="Pfam" id="PF19279">
    <property type="entry name" value="YegS_C"/>
    <property type="match status" value="1"/>
</dbReference>
<keyword evidence="11" id="KW-1185">Reference proteome</keyword>
<dbReference type="PROSITE" id="PS50146">
    <property type="entry name" value="DAGK"/>
    <property type="match status" value="1"/>
</dbReference>
<evidence type="ECO:0000256" key="3">
    <source>
        <dbReference type="ARBA" id="ARBA00022679"/>
    </source>
</evidence>
<dbReference type="AlphaFoldDB" id="A0A846RRA6"/>
<evidence type="ECO:0000259" key="9">
    <source>
        <dbReference type="PROSITE" id="PS50146"/>
    </source>
</evidence>
<keyword evidence="6" id="KW-0067">ATP-binding</keyword>
<keyword evidence="7" id="KW-0443">Lipid metabolism</keyword>
<keyword evidence="5 10" id="KW-0418">Kinase</keyword>
<organism evidence="10 11">
    <name type="scientific">Arthrobacter pigmenti</name>
    <dbReference type="NCBI Taxonomy" id="271432"/>
    <lineage>
        <taxon>Bacteria</taxon>
        <taxon>Bacillati</taxon>
        <taxon>Actinomycetota</taxon>
        <taxon>Actinomycetes</taxon>
        <taxon>Micrococcales</taxon>
        <taxon>Micrococcaceae</taxon>
        <taxon>Arthrobacter</taxon>
    </lineage>
</organism>
<evidence type="ECO:0000313" key="10">
    <source>
        <dbReference type="EMBL" id="NJC22954.1"/>
    </source>
</evidence>
<dbReference type="GO" id="GO:0005524">
    <property type="term" value="F:ATP binding"/>
    <property type="evidence" value="ECO:0007669"/>
    <property type="project" value="UniProtKB-KW"/>
</dbReference>
<dbReference type="GO" id="GO:0008654">
    <property type="term" value="P:phospholipid biosynthetic process"/>
    <property type="evidence" value="ECO:0007669"/>
    <property type="project" value="UniProtKB-KW"/>
</dbReference>
<dbReference type="InterPro" id="IPR016064">
    <property type="entry name" value="NAD/diacylglycerol_kinase_sf"/>
</dbReference>
<evidence type="ECO:0000256" key="8">
    <source>
        <dbReference type="ARBA" id="ARBA00023264"/>
    </source>
</evidence>
<keyword evidence="7" id="KW-0594">Phospholipid biosynthesis</keyword>
<comment type="cofactor">
    <cofactor evidence="1">
        <name>Mg(2+)</name>
        <dbReference type="ChEBI" id="CHEBI:18420"/>
    </cofactor>
</comment>
<feature type="domain" description="DAGKc" evidence="9">
    <location>
        <begin position="1"/>
        <end position="129"/>
    </location>
</feature>
<evidence type="ECO:0000256" key="1">
    <source>
        <dbReference type="ARBA" id="ARBA00001946"/>
    </source>
</evidence>
<dbReference type="GO" id="GO:0005886">
    <property type="term" value="C:plasma membrane"/>
    <property type="evidence" value="ECO:0007669"/>
    <property type="project" value="TreeGrafter"/>
</dbReference>
<evidence type="ECO:0000256" key="6">
    <source>
        <dbReference type="ARBA" id="ARBA00022840"/>
    </source>
</evidence>
<evidence type="ECO:0000256" key="7">
    <source>
        <dbReference type="ARBA" id="ARBA00023209"/>
    </source>
</evidence>
<dbReference type="EC" id="2.7.1.107" evidence="10"/>
<dbReference type="RefSeq" id="WP_167993815.1">
    <property type="nucleotide sequence ID" value="NZ_JAATJL010000001.1"/>
</dbReference>
<comment type="similarity">
    <text evidence="2">Belongs to the diacylglycerol/lipid kinase family.</text>
</comment>
<keyword evidence="3 10" id="KW-0808">Transferase</keyword>
<dbReference type="InterPro" id="IPR001206">
    <property type="entry name" value="Diacylglycerol_kinase_cat_dom"/>
</dbReference>
<comment type="caution">
    <text evidence="10">The sequence shown here is derived from an EMBL/GenBank/DDBJ whole genome shotgun (WGS) entry which is preliminary data.</text>
</comment>
<dbReference type="GO" id="GO:0004143">
    <property type="term" value="F:ATP-dependent diacylglycerol kinase activity"/>
    <property type="evidence" value="ECO:0007669"/>
    <property type="project" value="UniProtKB-EC"/>
</dbReference>
<dbReference type="InterPro" id="IPR017438">
    <property type="entry name" value="ATP-NAD_kinase_N"/>
</dbReference>
<reference evidence="10 11" key="1">
    <citation type="submission" date="2020-03" db="EMBL/GenBank/DDBJ databases">
        <title>Sequencing the genomes of 1000 actinobacteria strains.</title>
        <authorList>
            <person name="Klenk H.-P."/>
        </authorList>
    </citation>
    <scope>NUCLEOTIDE SEQUENCE [LARGE SCALE GENOMIC DNA]</scope>
    <source>
        <strain evidence="10 11">DSM 16403</strain>
    </source>
</reference>
<evidence type="ECO:0000256" key="4">
    <source>
        <dbReference type="ARBA" id="ARBA00022741"/>
    </source>
</evidence>
<keyword evidence="4" id="KW-0547">Nucleotide-binding</keyword>
<keyword evidence="8" id="KW-1208">Phospholipid metabolism</keyword>
<dbReference type="PANTHER" id="PTHR12358:SF106">
    <property type="entry name" value="LIPID KINASE YEGS"/>
    <property type="match status" value="1"/>
</dbReference>
<name>A0A846RRA6_9MICC</name>
<protein>
    <submittedName>
        <fullName evidence="10">Diacylglycerol kinase (ATP)</fullName>
        <ecNumber evidence="10">2.7.1.107</ecNumber>
    </submittedName>
</protein>
<dbReference type="EMBL" id="JAATJL010000001">
    <property type="protein sequence ID" value="NJC22954.1"/>
    <property type="molecule type" value="Genomic_DNA"/>
</dbReference>
<accession>A0A846RRA6</accession>
<dbReference type="InterPro" id="IPR045540">
    <property type="entry name" value="YegS/DAGK_C"/>
</dbReference>
<dbReference type="PANTHER" id="PTHR12358">
    <property type="entry name" value="SPHINGOSINE KINASE"/>
    <property type="match status" value="1"/>
</dbReference>
<sequence>MAVNPRAGNGAGARASPEVVHALRAAGHDVNLVQVDNPVGLRPQLASALARNPEALVVVGGDGMVHIGINALAGTAVPLAIVPAGTGNDVARSLGLPTGGKPPAAAASLVRVLRMEPRSIDLGRITSAGSPDVWFAAVCSAGLDAVVNARANRCSWPRGRAKYVLALLRELPFFRPPTYRLSVDGRETNIEAILVCVSNMRSVGGGMLITPGARYDDGRLDLLTVDPMPRLKLLTLFPLIFSGRHVGLKTVHLQTVSSVSLDVPGITLFADGEPVGNAPVDIAVVPAALKVFA</sequence>
<proteinExistence type="inferred from homology"/>
<dbReference type="SMART" id="SM00046">
    <property type="entry name" value="DAGKc"/>
    <property type="match status" value="1"/>
</dbReference>
<dbReference type="Gene3D" id="2.60.200.40">
    <property type="match status" value="1"/>
</dbReference>
<dbReference type="InterPro" id="IPR050187">
    <property type="entry name" value="Lipid_Phosphate_FormReg"/>
</dbReference>
<dbReference type="Pfam" id="PF00781">
    <property type="entry name" value="DAGK_cat"/>
    <property type="match status" value="1"/>
</dbReference>
<dbReference type="SUPFAM" id="SSF111331">
    <property type="entry name" value="NAD kinase/diacylglycerol kinase-like"/>
    <property type="match status" value="1"/>
</dbReference>
<evidence type="ECO:0000256" key="5">
    <source>
        <dbReference type="ARBA" id="ARBA00022777"/>
    </source>
</evidence>